<dbReference type="AlphaFoldDB" id="A0A3L6RK10"/>
<feature type="region of interest" description="Disordered" evidence="1">
    <location>
        <begin position="1"/>
        <end position="89"/>
    </location>
</feature>
<gene>
    <name evidence="2" type="ORF">C2845_PM13G19590</name>
</gene>
<dbReference type="EMBL" id="PQIB02000008">
    <property type="protein sequence ID" value="RLN04767.1"/>
    <property type="molecule type" value="Genomic_DNA"/>
</dbReference>
<protein>
    <submittedName>
        <fullName evidence="2">Uncharacterized protein</fullName>
    </submittedName>
</protein>
<evidence type="ECO:0000313" key="3">
    <source>
        <dbReference type="Proteomes" id="UP000275267"/>
    </source>
</evidence>
<feature type="compositionally biased region" description="Low complexity" evidence="1">
    <location>
        <begin position="43"/>
        <end position="76"/>
    </location>
</feature>
<evidence type="ECO:0000256" key="1">
    <source>
        <dbReference type="SAM" id="MobiDB-lite"/>
    </source>
</evidence>
<keyword evidence="3" id="KW-1185">Reference proteome</keyword>
<organism evidence="2 3">
    <name type="scientific">Panicum miliaceum</name>
    <name type="common">Proso millet</name>
    <name type="synonym">Broomcorn millet</name>
    <dbReference type="NCBI Taxonomy" id="4540"/>
    <lineage>
        <taxon>Eukaryota</taxon>
        <taxon>Viridiplantae</taxon>
        <taxon>Streptophyta</taxon>
        <taxon>Embryophyta</taxon>
        <taxon>Tracheophyta</taxon>
        <taxon>Spermatophyta</taxon>
        <taxon>Magnoliopsida</taxon>
        <taxon>Liliopsida</taxon>
        <taxon>Poales</taxon>
        <taxon>Poaceae</taxon>
        <taxon>PACMAD clade</taxon>
        <taxon>Panicoideae</taxon>
        <taxon>Panicodae</taxon>
        <taxon>Paniceae</taxon>
        <taxon>Panicinae</taxon>
        <taxon>Panicum</taxon>
        <taxon>Panicum sect. Panicum</taxon>
    </lineage>
</organism>
<sequence length="121" mass="12754">MMTRSGDPLRPLSFSDDPSPATGDRAARGLRPSARHPGPCRTGAAPLGARSGAAARAVPHGGPRRIGAAARAAARPHNTDQHPVPRPSPALGPIAEWFARAGAAACSRRRRCRWAMLIFHE</sequence>
<reference evidence="3" key="1">
    <citation type="journal article" date="2019" name="Nat. Commun.">
        <title>The genome of broomcorn millet.</title>
        <authorList>
            <person name="Zou C."/>
            <person name="Miki D."/>
            <person name="Li D."/>
            <person name="Tang Q."/>
            <person name="Xiao L."/>
            <person name="Rajput S."/>
            <person name="Deng P."/>
            <person name="Jia W."/>
            <person name="Huang R."/>
            <person name="Zhang M."/>
            <person name="Sun Y."/>
            <person name="Hu J."/>
            <person name="Fu X."/>
            <person name="Schnable P.S."/>
            <person name="Li F."/>
            <person name="Zhang H."/>
            <person name="Feng B."/>
            <person name="Zhu X."/>
            <person name="Liu R."/>
            <person name="Schnable J.C."/>
            <person name="Zhu J.-K."/>
            <person name="Zhang H."/>
        </authorList>
    </citation>
    <scope>NUCLEOTIDE SEQUENCE [LARGE SCALE GENOMIC DNA]</scope>
</reference>
<name>A0A3L6RK10_PANMI</name>
<comment type="caution">
    <text evidence="2">The sequence shown here is derived from an EMBL/GenBank/DDBJ whole genome shotgun (WGS) entry which is preliminary data.</text>
</comment>
<accession>A0A3L6RK10</accession>
<evidence type="ECO:0000313" key="2">
    <source>
        <dbReference type="EMBL" id="RLN04767.1"/>
    </source>
</evidence>
<dbReference type="Proteomes" id="UP000275267">
    <property type="component" value="Unassembled WGS sequence"/>
</dbReference>
<proteinExistence type="predicted"/>